<dbReference type="EMBL" id="RXGB01000262">
    <property type="protein sequence ID" value="TMX04294.1"/>
    <property type="molecule type" value="Genomic_DNA"/>
</dbReference>
<feature type="non-terminal residue" evidence="1">
    <location>
        <position position="253"/>
    </location>
</feature>
<name>A0A6N2CGH2_SOLCI</name>
<sequence length="253" mass="27961">LEELRTKLLLHEQKLRFSKNLTRQLRIKHLLQILFLHLLKTLALNLVLVMAEVDLLQEVVAVVVKVVVLVVAASLSSTTPVVLSSVTTIPCSNLPSSVSNLPSIFPSSISTIASSNFPFFGLPPPVSIDSPTLPHFSSVDALATPNVTNLVTIKLGFVEEYLTWRTHFTSLLLSHELMGLKSFAQNFYFMSKGCSVSRNLPRQLRVKHILFLHLFKTLVLNLVLVVAEVDLLPKVVAVVAKVMASVVVDNNHK</sequence>
<protein>
    <submittedName>
        <fullName evidence="1">Uncharacterized protein</fullName>
    </submittedName>
</protein>
<gene>
    <name evidence="1" type="ORF">EJD97_010201</name>
</gene>
<organism evidence="1">
    <name type="scientific">Solanum chilense</name>
    <name type="common">Tomato</name>
    <name type="synonym">Lycopersicon chilense</name>
    <dbReference type="NCBI Taxonomy" id="4083"/>
    <lineage>
        <taxon>Eukaryota</taxon>
        <taxon>Viridiplantae</taxon>
        <taxon>Streptophyta</taxon>
        <taxon>Embryophyta</taxon>
        <taxon>Tracheophyta</taxon>
        <taxon>Spermatophyta</taxon>
        <taxon>Magnoliopsida</taxon>
        <taxon>eudicotyledons</taxon>
        <taxon>Gunneridae</taxon>
        <taxon>Pentapetalae</taxon>
        <taxon>asterids</taxon>
        <taxon>lamiids</taxon>
        <taxon>Solanales</taxon>
        <taxon>Solanaceae</taxon>
        <taxon>Solanoideae</taxon>
        <taxon>Solaneae</taxon>
        <taxon>Solanum</taxon>
        <taxon>Solanum subgen. Lycopersicon</taxon>
    </lineage>
</organism>
<evidence type="ECO:0000313" key="1">
    <source>
        <dbReference type="EMBL" id="TMX04294.1"/>
    </source>
</evidence>
<reference evidence="1" key="1">
    <citation type="submission" date="2019-05" db="EMBL/GenBank/DDBJ databases">
        <title>The de novo reference genome and transcriptome assemblies of the wild tomato species Solanum chilense.</title>
        <authorList>
            <person name="Stam R."/>
            <person name="Nosenko T."/>
            <person name="Hoerger A.C."/>
            <person name="Stephan W."/>
            <person name="Seidel M.A."/>
            <person name="Kuhn J.M.M."/>
            <person name="Haberer G."/>
            <person name="Tellier A."/>
        </authorList>
    </citation>
    <scope>NUCLEOTIDE SEQUENCE</scope>
    <source>
        <tissue evidence="1">Mature leaves</tissue>
    </source>
</reference>
<dbReference type="AlphaFoldDB" id="A0A6N2CGH2"/>
<feature type="non-terminal residue" evidence="1">
    <location>
        <position position="1"/>
    </location>
</feature>
<comment type="caution">
    <text evidence="1">The sequence shown here is derived from an EMBL/GenBank/DDBJ whole genome shotgun (WGS) entry which is preliminary data.</text>
</comment>
<proteinExistence type="predicted"/>
<accession>A0A6N2CGH2</accession>